<evidence type="ECO:0000256" key="6">
    <source>
        <dbReference type="ARBA" id="ARBA00047806"/>
    </source>
</evidence>
<dbReference type="GO" id="GO:0034599">
    <property type="term" value="P:cellular response to oxidative stress"/>
    <property type="evidence" value="ECO:0007669"/>
    <property type="project" value="TreeGrafter"/>
</dbReference>
<dbReference type="InterPro" id="IPR050162">
    <property type="entry name" value="MsrA_MetSO_reductase"/>
</dbReference>
<dbReference type="OrthoDB" id="77405at2759"/>
<evidence type="ECO:0000256" key="1">
    <source>
        <dbReference type="ARBA" id="ARBA00005591"/>
    </source>
</evidence>
<dbReference type="VEuPathDB" id="GiardiaDB:SS50377_20350"/>
<gene>
    <name evidence="9" type="ORF">SS50377_17334</name>
    <name evidence="10" type="ORF">SS50377_20350</name>
</gene>
<evidence type="ECO:0000256" key="7">
    <source>
        <dbReference type="ARBA" id="ARBA00048782"/>
    </source>
</evidence>
<dbReference type="SUPFAM" id="SSF55068">
    <property type="entry name" value="Peptide methionine sulfoxide reductase"/>
    <property type="match status" value="1"/>
</dbReference>
<keyword evidence="11" id="KW-1185">Reference proteome</keyword>
<evidence type="ECO:0000313" key="9">
    <source>
        <dbReference type="EMBL" id="EST43031.1"/>
    </source>
</evidence>
<dbReference type="EMBL" id="KI546147">
    <property type="protein sequence ID" value="EST43031.1"/>
    <property type="molecule type" value="Genomic_DNA"/>
</dbReference>
<dbReference type="GO" id="GO:0005737">
    <property type="term" value="C:cytoplasm"/>
    <property type="evidence" value="ECO:0007669"/>
    <property type="project" value="TreeGrafter"/>
</dbReference>
<organism evidence="9">
    <name type="scientific">Spironucleus salmonicida</name>
    <dbReference type="NCBI Taxonomy" id="348837"/>
    <lineage>
        <taxon>Eukaryota</taxon>
        <taxon>Metamonada</taxon>
        <taxon>Diplomonadida</taxon>
        <taxon>Hexamitidae</taxon>
        <taxon>Hexamitinae</taxon>
        <taxon>Spironucleus</taxon>
    </lineage>
</organism>
<accession>V6LH40</accession>
<dbReference type="Proteomes" id="UP000018208">
    <property type="component" value="Unassembled WGS sequence"/>
</dbReference>
<comment type="catalytic activity">
    <reaction evidence="7">
        <text>[thioredoxin]-disulfide + L-methionine + H2O = L-methionine (S)-S-oxide + [thioredoxin]-dithiol</text>
        <dbReference type="Rhea" id="RHEA:19993"/>
        <dbReference type="Rhea" id="RHEA-COMP:10698"/>
        <dbReference type="Rhea" id="RHEA-COMP:10700"/>
        <dbReference type="ChEBI" id="CHEBI:15377"/>
        <dbReference type="ChEBI" id="CHEBI:29950"/>
        <dbReference type="ChEBI" id="CHEBI:50058"/>
        <dbReference type="ChEBI" id="CHEBI:57844"/>
        <dbReference type="ChEBI" id="CHEBI:58772"/>
        <dbReference type="EC" id="1.8.4.11"/>
    </reaction>
</comment>
<keyword evidence="3" id="KW-0560">Oxidoreductase</keyword>
<dbReference type="Gene3D" id="3.30.1060.10">
    <property type="entry name" value="Peptide methionine sulphoxide reductase MsrA"/>
    <property type="match status" value="1"/>
</dbReference>
<dbReference type="PANTHER" id="PTHR42799">
    <property type="entry name" value="MITOCHONDRIAL PEPTIDE METHIONINE SULFOXIDE REDUCTASE"/>
    <property type="match status" value="1"/>
</dbReference>
<dbReference type="Pfam" id="PF01625">
    <property type="entry name" value="PMSR"/>
    <property type="match status" value="1"/>
</dbReference>
<comment type="similarity">
    <text evidence="1">Belongs to the MsrA Met sulfoxide reductase family.</text>
</comment>
<dbReference type="EC" id="1.8.4.11" evidence="2"/>
<protein>
    <recommendedName>
        <fullName evidence="2">peptide-methionine (S)-S-oxide reductase</fullName>
        <ecNumber evidence="2">1.8.4.11</ecNumber>
    </recommendedName>
    <alternativeName>
        <fullName evidence="5">Peptide-methionine (S)-S-oxide reductase</fullName>
    </alternativeName>
    <alternativeName>
        <fullName evidence="4">Protein-methionine-S-oxide reductase</fullName>
    </alternativeName>
</protein>
<reference evidence="10" key="2">
    <citation type="submission" date="2020-12" db="EMBL/GenBank/DDBJ databases">
        <title>New Spironucleus salmonicida genome in near-complete chromosomes.</title>
        <authorList>
            <person name="Xu F."/>
            <person name="Kurt Z."/>
            <person name="Jimenez-Gonzalez A."/>
            <person name="Astvaldsson A."/>
            <person name="Andersson J.O."/>
            <person name="Svard S.G."/>
        </authorList>
    </citation>
    <scope>NUCLEOTIDE SEQUENCE</scope>
    <source>
        <strain evidence="10">ATCC 50377</strain>
    </source>
</reference>
<dbReference type="EMBL" id="AUWU02000001">
    <property type="protein sequence ID" value="KAH0577002.1"/>
    <property type="molecule type" value="Genomic_DNA"/>
</dbReference>
<evidence type="ECO:0000313" key="11">
    <source>
        <dbReference type="Proteomes" id="UP000018208"/>
    </source>
</evidence>
<dbReference type="InterPro" id="IPR002569">
    <property type="entry name" value="Met_Sox_Rdtase_MsrA_dom"/>
</dbReference>
<comment type="catalytic activity">
    <reaction evidence="6">
        <text>L-methionyl-[protein] + [thioredoxin]-disulfide + H2O = L-methionyl-(S)-S-oxide-[protein] + [thioredoxin]-dithiol</text>
        <dbReference type="Rhea" id="RHEA:14217"/>
        <dbReference type="Rhea" id="RHEA-COMP:10698"/>
        <dbReference type="Rhea" id="RHEA-COMP:10700"/>
        <dbReference type="Rhea" id="RHEA-COMP:12313"/>
        <dbReference type="Rhea" id="RHEA-COMP:12315"/>
        <dbReference type="ChEBI" id="CHEBI:15377"/>
        <dbReference type="ChEBI" id="CHEBI:16044"/>
        <dbReference type="ChEBI" id="CHEBI:29950"/>
        <dbReference type="ChEBI" id="CHEBI:44120"/>
        <dbReference type="ChEBI" id="CHEBI:50058"/>
        <dbReference type="EC" id="1.8.4.11"/>
    </reaction>
</comment>
<reference evidence="9 10" key="1">
    <citation type="journal article" date="2014" name="PLoS Genet.">
        <title>The Genome of Spironucleus salmonicida Highlights a Fish Pathogen Adapted to Fluctuating Environments.</title>
        <authorList>
            <person name="Xu F."/>
            <person name="Jerlstrom-Hultqvist J."/>
            <person name="Einarsson E."/>
            <person name="Astvaldsson A."/>
            <person name="Svard S.G."/>
            <person name="Andersson J.O."/>
        </authorList>
    </citation>
    <scope>NUCLEOTIDE SEQUENCE</scope>
    <source>
        <strain evidence="10">ATCC 50377</strain>
    </source>
</reference>
<evidence type="ECO:0000256" key="2">
    <source>
        <dbReference type="ARBA" id="ARBA00012502"/>
    </source>
</evidence>
<evidence type="ECO:0000313" key="10">
    <source>
        <dbReference type="EMBL" id="KAH0577002.1"/>
    </source>
</evidence>
<sequence length="152" mass="17968">MSLYLAAGCFWGVQQQIDLLEEILESQTGYANSATANPTYQQVSTRKNIATECVHVQYNRSEKVLFKILYAYFKILGRRILHQKPLQYKNAIFVITEQDQQLVNQVFNQIKLQYQQPLYFECSLLKNFCLAEDMHQKYYQKKDMQCLCTEEK</sequence>
<dbReference type="PANTHER" id="PTHR42799:SF2">
    <property type="entry name" value="MITOCHONDRIAL PEPTIDE METHIONINE SULFOXIDE REDUCTASE"/>
    <property type="match status" value="1"/>
</dbReference>
<evidence type="ECO:0000256" key="3">
    <source>
        <dbReference type="ARBA" id="ARBA00023002"/>
    </source>
</evidence>
<feature type="domain" description="Peptide methionine sulphoxide reductase MsrA" evidence="8">
    <location>
        <begin position="3"/>
        <end position="145"/>
    </location>
</feature>
<evidence type="ECO:0000256" key="4">
    <source>
        <dbReference type="ARBA" id="ARBA00030273"/>
    </source>
</evidence>
<dbReference type="AlphaFoldDB" id="V6LH40"/>
<proteinExistence type="inferred from homology"/>
<evidence type="ECO:0000259" key="8">
    <source>
        <dbReference type="Pfam" id="PF01625"/>
    </source>
</evidence>
<name>V6LH40_9EUKA</name>
<dbReference type="GO" id="GO:0008113">
    <property type="term" value="F:peptide-methionine (S)-S-oxide reductase activity"/>
    <property type="evidence" value="ECO:0007669"/>
    <property type="project" value="UniProtKB-EC"/>
</dbReference>
<evidence type="ECO:0000256" key="5">
    <source>
        <dbReference type="ARBA" id="ARBA00030643"/>
    </source>
</evidence>
<dbReference type="InterPro" id="IPR036509">
    <property type="entry name" value="Met_Sox_Rdtase_MsrA_sf"/>
</dbReference>